<feature type="region of interest" description="Disordered" evidence="1">
    <location>
        <begin position="1"/>
        <end position="34"/>
    </location>
</feature>
<dbReference type="Proteomes" id="UP001431209">
    <property type="component" value="Unassembled WGS sequence"/>
</dbReference>
<dbReference type="AlphaFoldDB" id="A0AAW2YKL0"/>
<reference evidence="2 3" key="1">
    <citation type="submission" date="2024-03" db="EMBL/GenBank/DDBJ databases">
        <title>The Acrasis kona genome and developmental transcriptomes reveal deep origins of eukaryotic multicellular pathways.</title>
        <authorList>
            <person name="Sheikh S."/>
            <person name="Fu C.-J."/>
            <person name="Brown M.W."/>
            <person name="Baldauf S.L."/>
        </authorList>
    </citation>
    <scope>NUCLEOTIDE SEQUENCE [LARGE SCALE GENOMIC DNA]</scope>
    <source>
        <strain evidence="2 3">ATCC MYA-3509</strain>
    </source>
</reference>
<dbReference type="EMBL" id="JAOPGA020000208">
    <property type="protein sequence ID" value="KAL0477664.1"/>
    <property type="molecule type" value="Genomic_DNA"/>
</dbReference>
<protein>
    <submittedName>
        <fullName evidence="2">Lon protease</fullName>
    </submittedName>
</protein>
<dbReference type="GO" id="GO:0008233">
    <property type="term" value="F:peptidase activity"/>
    <property type="evidence" value="ECO:0007669"/>
    <property type="project" value="UniProtKB-KW"/>
</dbReference>
<evidence type="ECO:0000313" key="2">
    <source>
        <dbReference type="EMBL" id="KAL0477664.1"/>
    </source>
</evidence>
<keyword evidence="2" id="KW-0645">Protease</keyword>
<sequence>MMKSSSLSKSALPTVISEPASHIAQTKQMPVNEAKQEAKFEHWAGGMETFSFYDDDFEPVWADIPSERKKENKPVQFEHHLETNFN</sequence>
<evidence type="ECO:0000313" key="3">
    <source>
        <dbReference type="Proteomes" id="UP001431209"/>
    </source>
</evidence>
<gene>
    <name evidence="2" type="ORF">AKO1_015512</name>
</gene>
<organism evidence="2 3">
    <name type="scientific">Acrasis kona</name>
    <dbReference type="NCBI Taxonomy" id="1008807"/>
    <lineage>
        <taxon>Eukaryota</taxon>
        <taxon>Discoba</taxon>
        <taxon>Heterolobosea</taxon>
        <taxon>Tetramitia</taxon>
        <taxon>Eutetramitia</taxon>
        <taxon>Acrasidae</taxon>
        <taxon>Acrasis</taxon>
    </lineage>
</organism>
<name>A0AAW2YKL0_9EUKA</name>
<dbReference type="GO" id="GO:0006508">
    <property type="term" value="P:proteolysis"/>
    <property type="evidence" value="ECO:0007669"/>
    <property type="project" value="UniProtKB-KW"/>
</dbReference>
<evidence type="ECO:0000256" key="1">
    <source>
        <dbReference type="SAM" id="MobiDB-lite"/>
    </source>
</evidence>
<keyword evidence="3" id="KW-1185">Reference proteome</keyword>
<proteinExistence type="predicted"/>
<accession>A0AAW2YKL0</accession>
<comment type="caution">
    <text evidence="2">The sequence shown here is derived from an EMBL/GenBank/DDBJ whole genome shotgun (WGS) entry which is preliminary data.</text>
</comment>
<keyword evidence="2" id="KW-0378">Hydrolase</keyword>
<feature type="compositionally biased region" description="Low complexity" evidence="1">
    <location>
        <begin position="1"/>
        <end position="12"/>
    </location>
</feature>